<dbReference type="PROSITE" id="PS50885">
    <property type="entry name" value="HAMP"/>
    <property type="match status" value="1"/>
</dbReference>
<protein>
    <recommendedName>
        <fullName evidence="3">histidine kinase</fullName>
        <ecNumber evidence="3">2.7.13.3</ecNumber>
    </recommendedName>
</protein>
<sequence length="323" mass="35440">MKLPILTKLLIVMLAVSIVPLGILGYVALDDSRQLSSSIAGEARSIGELSIAESTSALNALGEELVKTKAQDVARQVEIYLAAHPGMTIDDLQSDPEFQDIVVQPVGETGYTTGMDADTLIGLFHKDPAIVGTDYHNMRTDNPKFYKLLESGWGYIDLSGYYPWTDPDGAVRDTYGYYVVVMTPTVDNVFLRIGATVYIDEFSEPARNTEATIREHLTGVEETIAMKTGATSTQNTILIITVLTMAIIGIVSYAFARTITNPLRNLRDIADRVSMGDMENTGVDIKTGDEIDELGESFQRMIISLRYYMDAARPADDDGEEEA</sequence>
<evidence type="ECO:0000256" key="2">
    <source>
        <dbReference type="ARBA" id="ARBA00004651"/>
    </source>
</evidence>
<dbReference type="InterPro" id="IPR003660">
    <property type="entry name" value="HAMP_dom"/>
</dbReference>
<proteinExistence type="predicted"/>
<reference evidence="14 15" key="1">
    <citation type="journal article" date="2015" name="Int. J. Syst. Evol. Microbiol.">
        <title>Methanoculleus taiwanensis sp. nov., a methanogen isolated from deep marine sediment at the deformation front area near Taiwan.</title>
        <authorList>
            <person name="Weng C.Y."/>
            <person name="Chen S.C."/>
            <person name="Lai M.C."/>
            <person name="Wu S.Y."/>
            <person name="Lin S."/>
            <person name="Yang T.F."/>
            <person name="Chen P.C."/>
        </authorList>
    </citation>
    <scope>NUCLEOTIDE SEQUENCE [LARGE SCALE GENOMIC DNA]</scope>
    <source>
        <strain evidence="14 15">CYW4</strain>
    </source>
</reference>
<keyword evidence="4" id="KW-1003">Cell membrane</keyword>
<comment type="catalytic activity">
    <reaction evidence="1">
        <text>ATP + protein L-histidine = ADP + protein N-phospho-L-histidine.</text>
        <dbReference type="EC" id="2.7.13.3"/>
    </reaction>
</comment>
<dbReference type="GO" id="GO:0005524">
    <property type="term" value="F:ATP binding"/>
    <property type="evidence" value="ECO:0007669"/>
    <property type="project" value="UniProtKB-KW"/>
</dbReference>
<dbReference type="PANTHER" id="PTHR45528">
    <property type="entry name" value="SENSOR HISTIDINE KINASE CPXA"/>
    <property type="match status" value="1"/>
</dbReference>
<dbReference type="EC" id="2.7.13.3" evidence="3"/>
<evidence type="ECO:0000256" key="9">
    <source>
        <dbReference type="ARBA" id="ARBA00022840"/>
    </source>
</evidence>
<keyword evidence="12" id="KW-0812">Transmembrane</keyword>
<evidence type="ECO:0000256" key="12">
    <source>
        <dbReference type="SAM" id="Phobius"/>
    </source>
</evidence>
<evidence type="ECO:0000313" key="15">
    <source>
        <dbReference type="Proteomes" id="UP000290932"/>
    </source>
</evidence>
<evidence type="ECO:0000256" key="7">
    <source>
        <dbReference type="ARBA" id="ARBA00022741"/>
    </source>
</evidence>
<name>A0A498H4D5_9EURY</name>
<evidence type="ECO:0000256" key="1">
    <source>
        <dbReference type="ARBA" id="ARBA00000085"/>
    </source>
</evidence>
<dbReference type="Pfam" id="PF00672">
    <property type="entry name" value="HAMP"/>
    <property type="match status" value="1"/>
</dbReference>
<dbReference type="GO" id="GO:0004673">
    <property type="term" value="F:protein histidine kinase activity"/>
    <property type="evidence" value="ECO:0007669"/>
    <property type="project" value="UniProtKB-EC"/>
</dbReference>
<dbReference type="Gene3D" id="6.10.340.10">
    <property type="match status" value="1"/>
</dbReference>
<evidence type="ECO:0000256" key="8">
    <source>
        <dbReference type="ARBA" id="ARBA00022777"/>
    </source>
</evidence>
<evidence type="ECO:0000256" key="5">
    <source>
        <dbReference type="ARBA" id="ARBA00022553"/>
    </source>
</evidence>
<keyword evidence="10" id="KW-0902">Two-component regulatory system</keyword>
<dbReference type="PANTHER" id="PTHR45528:SF1">
    <property type="entry name" value="SENSOR HISTIDINE KINASE CPXA"/>
    <property type="match status" value="1"/>
</dbReference>
<keyword evidence="5" id="KW-0597">Phosphoprotein</keyword>
<keyword evidence="6" id="KW-0808">Transferase</keyword>
<dbReference type="InterPro" id="IPR050398">
    <property type="entry name" value="HssS/ArlS-like"/>
</dbReference>
<feature type="transmembrane region" description="Helical" evidence="12">
    <location>
        <begin position="9"/>
        <end position="29"/>
    </location>
</feature>
<dbReference type="RefSeq" id="WP_128692444.1">
    <property type="nucleotide sequence ID" value="NZ_LHQS01000001.1"/>
</dbReference>
<evidence type="ECO:0000256" key="10">
    <source>
        <dbReference type="ARBA" id="ARBA00023012"/>
    </source>
</evidence>
<feature type="transmembrane region" description="Helical" evidence="12">
    <location>
        <begin position="237"/>
        <end position="256"/>
    </location>
</feature>
<organism evidence="14 15">
    <name type="scientific">Methanoculleus taiwanensis</name>
    <dbReference type="NCBI Taxonomy" id="1550565"/>
    <lineage>
        <taxon>Archaea</taxon>
        <taxon>Methanobacteriati</taxon>
        <taxon>Methanobacteriota</taxon>
        <taxon>Stenosarchaea group</taxon>
        <taxon>Methanomicrobia</taxon>
        <taxon>Methanomicrobiales</taxon>
        <taxon>Methanomicrobiaceae</taxon>
        <taxon>Methanoculleus</taxon>
    </lineage>
</organism>
<evidence type="ECO:0000259" key="13">
    <source>
        <dbReference type="PROSITE" id="PS50885"/>
    </source>
</evidence>
<dbReference type="GO" id="GO:0000160">
    <property type="term" value="P:phosphorelay signal transduction system"/>
    <property type="evidence" value="ECO:0007669"/>
    <property type="project" value="UniProtKB-KW"/>
</dbReference>
<keyword evidence="7" id="KW-0547">Nucleotide-binding</keyword>
<dbReference type="CDD" id="cd06225">
    <property type="entry name" value="HAMP"/>
    <property type="match status" value="1"/>
</dbReference>
<dbReference type="AlphaFoldDB" id="A0A498H4D5"/>
<accession>A0A498H4D5</accession>
<feature type="domain" description="HAMP" evidence="13">
    <location>
        <begin position="257"/>
        <end position="310"/>
    </location>
</feature>
<keyword evidence="12" id="KW-1133">Transmembrane helix</keyword>
<dbReference type="Proteomes" id="UP000290932">
    <property type="component" value="Unassembled WGS sequence"/>
</dbReference>
<dbReference type="SUPFAM" id="SSF158472">
    <property type="entry name" value="HAMP domain-like"/>
    <property type="match status" value="1"/>
</dbReference>
<comment type="subcellular location">
    <subcellularLocation>
        <location evidence="2">Cell membrane</location>
        <topology evidence="2">Multi-pass membrane protein</topology>
    </subcellularLocation>
</comment>
<keyword evidence="15" id="KW-1185">Reference proteome</keyword>
<dbReference type="OrthoDB" id="147431at2157"/>
<evidence type="ECO:0000313" key="14">
    <source>
        <dbReference type="EMBL" id="RXE56724.1"/>
    </source>
</evidence>
<evidence type="ECO:0000256" key="6">
    <source>
        <dbReference type="ARBA" id="ARBA00022679"/>
    </source>
</evidence>
<dbReference type="SMART" id="SM00304">
    <property type="entry name" value="HAMP"/>
    <property type="match status" value="1"/>
</dbReference>
<evidence type="ECO:0000256" key="4">
    <source>
        <dbReference type="ARBA" id="ARBA00022475"/>
    </source>
</evidence>
<keyword evidence="8 14" id="KW-0418">Kinase</keyword>
<keyword evidence="9" id="KW-0067">ATP-binding</keyword>
<evidence type="ECO:0000256" key="3">
    <source>
        <dbReference type="ARBA" id="ARBA00012438"/>
    </source>
</evidence>
<evidence type="ECO:0000256" key="11">
    <source>
        <dbReference type="ARBA" id="ARBA00023136"/>
    </source>
</evidence>
<dbReference type="EMBL" id="LHQS01000001">
    <property type="protein sequence ID" value="RXE56724.1"/>
    <property type="molecule type" value="Genomic_DNA"/>
</dbReference>
<dbReference type="GO" id="GO:0005886">
    <property type="term" value="C:plasma membrane"/>
    <property type="evidence" value="ECO:0007669"/>
    <property type="project" value="UniProtKB-SubCell"/>
</dbReference>
<keyword evidence="11 12" id="KW-0472">Membrane</keyword>
<comment type="caution">
    <text evidence="14">The sequence shown here is derived from an EMBL/GenBank/DDBJ whole genome shotgun (WGS) entry which is preliminary data.</text>
</comment>
<gene>
    <name evidence="14" type="ORF">ABH15_00645</name>
</gene>